<reference evidence="1 2" key="1">
    <citation type="submission" date="2017-05" db="EMBL/GenBank/DDBJ databases">
        <authorList>
            <person name="Song R."/>
            <person name="Chenine A.L."/>
            <person name="Ruprecht R.M."/>
        </authorList>
    </citation>
    <scope>NUCLEOTIDE SEQUENCE [LARGE SCALE GENOMIC DNA]</scope>
    <source>
        <strain evidence="1 2">CECT 8898</strain>
    </source>
</reference>
<sequence>MHTGPSCTRQRHAANVFEKREGVLAYAKNDHHGLQVYYIWAGSRQRYVPDFLLRLAGGTILALEIKGTDSPRNMVKRDALNEWVKAINAAGGFGRWTWDVAFKPGEVQYIITRHAAITEPIEQSSCFGRSATELFDPGCEGWLEPVPNEPDGLVPDVDPSLMQQVFDVAKRQRKVDVEHRSQAEVLLTGLEPPERAGIDHPRALRAGRFLVVAIRRRY</sequence>
<organism evidence="1 2">
    <name type="scientific">Maliponia aquimaris</name>
    <dbReference type="NCBI Taxonomy" id="1673631"/>
    <lineage>
        <taxon>Bacteria</taxon>
        <taxon>Pseudomonadati</taxon>
        <taxon>Pseudomonadota</taxon>
        <taxon>Alphaproteobacteria</taxon>
        <taxon>Rhodobacterales</taxon>
        <taxon>Paracoccaceae</taxon>
        <taxon>Maliponia</taxon>
    </lineage>
</organism>
<accession>A0A238L6E1</accession>
<dbReference type="EMBL" id="FXYF01000025">
    <property type="protein sequence ID" value="SMX50655.1"/>
    <property type="molecule type" value="Genomic_DNA"/>
</dbReference>
<proteinExistence type="predicted"/>
<dbReference type="Proteomes" id="UP000207598">
    <property type="component" value="Unassembled WGS sequence"/>
</dbReference>
<protein>
    <submittedName>
        <fullName evidence="1">Uncharacterized protein</fullName>
    </submittedName>
</protein>
<gene>
    <name evidence="1" type="ORF">MAA8898_04903</name>
</gene>
<name>A0A238L6E1_9RHOB</name>
<evidence type="ECO:0000313" key="1">
    <source>
        <dbReference type="EMBL" id="SMX50655.1"/>
    </source>
</evidence>
<evidence type="ECO:0000313" key="2">
    <source>
        <dbReference type="Proteomes" id="UP000207598"/>
    </source>
</evidence>
<dbReference type="AlphaFoldDB" id="A0A238L6E1"/>
<keyword evidence="2" id="KW-1185">Reference proteome</keyword>